<proteinExistence type="predicted"/>
<name>A0A7G9U870_9ABAC</name>
<protein>
    <submittedName>
        <fullName evidence="1">ORF146</fullName>
    </submittedName>
</protein>
<dbReference type="EMBL" id="MN750513">
    <property type="protein sequence ID" value="QNN89301.1"/>
    <property type="molecule type" value="Genomic_DNA"/>
</dbReference>
<sequence length="88" mass="9785">MNRPTAAAARNAAAVVTVDYDQNQLRRDLNSLRRNVHELCTRSATTGFDCNRFLDSTDRRFIDSSDRAAAVVVKTAGQNNQNLICDKV</sequence>
<dbReference type="Pfam" id="PF10845">
    <property type="entry name" value="DUF2576"/>
    <property type="match status" value="1"/>
</dbReference>
<reference evidence="1" key="1">
    <citation type="submission" date="2019-11" db="EMBL/GenBank/DDBJ databases">
        <title>Studies on the baculoviruses infecting the caterpillars, Spilarctia obliqua Walker (Erebidae) and Pieris brassicae Linn. (Pieridae) (Insecta: Lepidoptera).</title>
        <authorList>
            <person name="Paul S."/>
            <person name="Arumugaperumal A."/>
            <person name="Sathiya Balasingh Thangapandi E.J.J."/>
            <person name="Sarjubala Devi H."/>
            <person name="Johnson T."/>
            <person name="Maisnam S."/>
            <person name="Krishnavel S."/>
            <person name="Soman Syamala S."/>
            <person name="Ramamoorthy S."/>
            <person name="Karthikeyan R."/>
            <person name="Subburaman C."/>
            <person name="Jeyaprakash R."/>
            <person name="Azhaguchamy M."/>
            <person name="Ramaiyer V."/>
            <person name="Sivasubramaniam S."/>
        </authorList>
    </citation>
    <scope>NUCLEOTIDE SEQUENCE</scope>
    <source>
        <strain evidence="1">Manipur</strain>
    </source>
</reference>
<evidence type="ECO:0000313" key="1">
    <source>
        <dbReference type="EMBL" id="QNN89301.1"/>
    </source>
</evidence>
<accession>A0A7G9U870</accession>
<dbReference type="InterPro" id="IPR022556">
    <property type="entry name" value="AcMNPV_Orf5"/>
</dbReference>
<organism evidence="1">
    <name type="scientific">Spilarctia obliqua nucleopolyhedrovirus</name>
    <dbReference type="NCBI Taxonomy" id="1638618"/>
    <lineage>
        <taxon>Viruses</taxon>
        <taxon>Viruses incertae sedis</taxon>
        <taxon>Naldaviricetes</taxon>
        <taxon>Lefavirales</taxon>
        <taxon>Baculoviridae</taxon>
        <taxon>Alphabaculovirus</taxon>
    </lineage>
</organism>